<keyword evidence="10 11" id="KW-0234">DNA repair</keyword>
<comment type="similarity">
    <text evidence="11 13">Belongs to the RecA family. RadA subfamily.</text>
</comment>
<dbReference type="InterPro" id="IPR041166">
    <property type="entry name" value="Rubredoxin_2"/>
</dbReference>
<evidence type="ECO:0000256" key="3">
    <source>
        <dbReference type="ARBA" id="ARBA00022763"/>
    </source>
</evidence>
<keyword evidence="16" id="KW-1185">Reference proteome</keyword>
<evidence type="ECO:0000313" key="15">
    <source>
        <dbReference type="EMBL" id="TMM54905.1"/>
    </source>
</evidence>
<sequence length="453" mass="47035">MAKSPSFSCASCGAVYTKWSGRCEACGEWNTIQQDAGISQGPAKSLGGKRGATVQLTDLAAQEAPPPRTTSGITELDRVLGGGLVPSSAILVGGDPGIGKSTLLLQAAAQFARSGLKTIYVTGEEASAQVRMRAQRLDLADAPVKLAAETNLRDILTTLEAERPQLAIIDSIQTMWADNVESAPGSVSQVRAAAHELTSFAKRKGVSVILVGHVTKDGQIAGPRVVEHMVDTVLYFEGERGHQFRILRSVKNRFGAADEIGVFEMTGAGLAEVTNPSALFLSERGQPSPGSVVFAGVEGTRPVLVELQALVAPSPHSQPRRTVVGWDGGRLAMILAVLEARCGIPFTGLDVYLNVAGGMKISEPAADLAVAAALLSAREDAALPADTVVFGEISLSGALRPANQTENRLKEAQKLGFTNAIAPAGGKSVGVSGISLKTMADLTGFVGEVFGAG</sequence>
<dbReference type="CDD" id="cd01121">
    <property type="entry name" value="RadA_SMS_N"/>
    <property type="match status" value="1"/>
</dbReference>
<dbReference type="GO" id="GO:0003684">
    <property type="term" value="F:damaged DNA binding"/>
    <property type="evidence" value="ECO:0007669"/>
    <property type="project" value="InterPro"/>
</dbReference>
<evidence type="ECO:0000256" key="7">
    <source>
        <dbReference type="ARBA" id="ARBA00022840"/>
    </source>
</evidence>
<dbReference type="Gene3D" id="3.30.230.10">
    <property type="match status" value="1"/>
</dbReference>
<feature type="binding site" evidence="11">
    <location>
        <begin position="94"/>
        <end position="101"/>
    </location>
    <ligand>
        <name>ATP</name>
        <dbReference type="ChEBI" id="CHEBI:30616"/>
    </ligand>
</feature>
<dbReference type="RefSeq" id="WP_138661076.1">
    <property type="nucleotide sequence ID" value="NZ_VANS01000001.1"/>
</dbReference>
<evidence type="ECO:0000256" key="9">
    <source>
        <dbReference type="ARBA" id="ARBA00023125"/>
    </source>
</evidence>
<evidence type="ECO:0000256" key="10">
    <source>
        <dbReference type="ARBA" id="ARBA00023204"/>
    </source>
</evidence>
<dbReference type="AlphaFoldDB" id="A0A5S3PQT1"/>
<dbReference type="HAMAP" id="MF_01498">
    <property type="entry name" value="RadA_bact"/>
    <property type="match status" value="1"/>
</dbReference>
<dbReference type="PROSITE" id="PS50162">
    <property type="entry name" value="RECA_2"/>
    <property type="match status" value="1"/>
</dbReference>
<dbReference type="Pfam" id="PF13481">
    <property type="entry name" value="AAA_25"/>
    <property type="match status" value="1"/>
</dbReference>
<keyword evidence="2 11" id="KW-0547">Nucleotide-binding</keyword>
<comment type="domain">
    <text evidence="11">The middle region has homology to RecA with ATPase motifs including the RadA KNRFG motif, while the C-terminus is homologous to Lon protease.</text>
</comment>
<keyword evidence="4 13" id="KW-0863">Zinc-finger</keyword>
<dbReference type="OrthoDB" id="9803906at2"/>
<evidence type="ECO:0000256" key="6">
    <source>
        <dbReference type="ARBA" id="ARBA00022833"/>
    </source>
</evidence>
<dbReference type="SMART" id="SM00382">
    <property type="entry name" value="AAA"/>
    <property type="match status" value="1"/>
</dbReference>
<name>A0A5S3PQT1_9RHOB</name>
<evidence type="ECO:0000313" key="16">
    <source>
        <dbReference type="Proteomes" id="UP000309550"/>
    </source>
</evidence>
<keyword evidence="7 11" id="KW-0067">ATP-binding</keyword>
<dbReference type="PRINTS" id="PR01874">
    <property type="entry name" value="DNAREPAIRADA"/>
</dbReference>
<proteinExistence type="inferred from homology"/>
<dbReference type="GO" id="GO:0008270">
    <property type="term" value="F:zinc ion binding"/>
    <property type="evidence" value="ECO:0007669"/>
    <property type="project" value="UniProtKB-KW"/>
</dbReference>
<evidence type="ECO:0000259" key="14">
    <source>
        <dbReference type="PROSITE" id="PS50162"/>
    </source>
</evidence>
<comment type="caution">
    <text evidence="15">The sequence shown here is derived from an EMBL/GenBank/DDBJ whole genome shotgun (WGS) entry which is preliminary data.</text>
</comment>
<gene>
    <name evidence="11 15" type="primary">radA</name>
    <name evidence="15" type="ORF">FDT80_04830</name>
</gene>
<evidence type="ECO:0000256" key="5">
    <source>
        <dbReference type="ARBA" id="ARBA00022801"/>
    </source>
</evidence>
<keyword evidence="9 11" id="KW-0238">DNA-binding</keyword>
<organism evidence="15 16">
    <name type="scientific">Sulfitobacter sabulilitoris</name>
    <dbReference type="NCBI Taxonomy" id="2562655"/>
    <lineage>
        <taxon>Bacteria</taxon>
        <taxon>Pseudomonadati</taxon>
        <taxon>Pseudomonadota</taxon>
        <taxon>Alphaproteobacteria</taxon>
        <taxon>Rhodobacterales</taxon>
        <taxon>Roseobacteraceae</taxon>
        <taxon>Sulfitobacter</taxon>
    </lineage>
</organism>
<evidence type="ECO:0000256" key="13">
    <source>
        <dbReference type="RuleBase" id="RU003555"/>
    </source>
</evidence>
<dbReference type="Pfam" id="PF13541">
    <property type="entry name" value="ChlI"/>
    <property type="match status" value="1"/>
</dbReference>
<dbReference type="Gene3D" id="3.40.50.300">
    <property type="entry name" value="P-loop containing nucleotide triphosphate hydrolases"/>
    <property type="match status" value="1"/>
</dbReference>
<dbReference type="PANTHER" id="PTHR32472">
    <property type="entry name" value="DNA REPAIR PROTEIN RADA"/>
    <property type="match status" value="1"/>
</dbReference>
<comment type="function">
    <text evidence="13">DNA-dependent ATPase involved in processing of recombination intermediates, plays a role in repairing DNA breaks. Stimulates the branch migration of RecA-mediated strand transfer reactions, allowing the 3' invading strand to extend heteroduplex DNA faster. Binds ssDNA in the presence of ADP but not other nucleotides, has ATPase activity that is stimulated by ssDNA and various branched DNA structures, but inhibited by SSB. Does not have RecA's homology-searching function.</text>
</comment>
<evidence type="ECO:0000256" key="11">
    <source>
        <dbReference type="HAMAP-Rule" id="MF_01498"/>
    </source>
</evidence>
<dbReference type="GO" id="GO:0005524">
    <property type="term" value="F:ATP binding"/>
    <property type="evidence" value="ECO:0007669"/>
    <property type="project" value="UniProtKB-UniRule"/>
</dbReference>
<keyword evidence="8 11" id="KW-0346">Stress response</keyword>
<dbReference type="GO" id="GO:0016787">
    <property type="term" value="F:hydrolase activity"/>
    <property type="evidence" value="ECO:0007669"/>
    <property type="project" value="UniProtKB-KW"/>
</dbReference>
<dbReference type="InterPro" id="IPR014721">
    <property type="entry name" value="Ribsml_uS5_D2-typ_fold_subgr"/>
</dbReference>
<protein>
    <recommendedName>
        <fullName evidence="11 12">DNA repair protein RadA</fullName>
    </recommendedName>
</protein>
<dbReference type="InterPro" id="IPR004504">
    <property type="entry name" value="DNA_repair_RadA"/>
</dbReference>
<dbReference type="GO" id="GO:0000725">
    <property type="term" value="P:recombinational repair"/>
    <property type="evidence" value="ECO:0007669"/>
    <property type="project" value="UniProtKB-UniRule"/>
</dbReference>
<evidence type="ECO:0000256" key="12">
    <source>
        <dbReference type="NCBIfam" id="TIGR00416"/>
    </source>
</evidence>
<dbReference type="SUPFAM" id="SSF54211">
    <property type="entry name" value="Ribosomal protein S5 domain 2-like"/>
    <property type="match status" value="1"/>
</dbReference>
<keyword evidence="5" id="KW-0378">Hydrolase</keyword>
<dbReference type="InterPro" id="IPR027417">
    <property type="entry name" value="P-loop_NTPase"/>
</dbReference>
<dbReference type="InterPro" id="IPR020568">
    <property type="entry name" value="Ribosomal_Su5_D2-typ_SF"/>
</dbReference>
<reference evidence="15 16" key="1">
    <citation type="submission" date="2019-05" db="EMBL/GenBank/DDBJ databases">
        <title>Sulfitobacter sabulilitoris sp. nov., isolated from a marine sand.</title>
        <authorList>
            <person name="Yoon J.-H."/>
        </authorList>
    </citation>
    <scope>NUCLEOTIDE SEQUENCE [LARGE SCALE GENOMIC DNA]</scope>
    <source>
        <strain evidence="15 16">HSMS-29</strain>
    </source>
</reference>
<dbReference type="PANTHER" id="PTHR32472:SF10">
    <property type="entry name" value="DNA REPAIR PROTEIN RADA-LIKE PROTEIN"/>
    <property type="match status" value="1"/>
</dbReference>
<keyword evidence="6 13" id="KW-0862">Zinc</keyword>
<keyword evidence="3 11" id="KW-0227">DNA damage</keyword>
<evidence type="ECO:0000256" key="2">
    <source>
        <dbReference type="ARBA" id="ARBA00022741"/>
    </source>
</evidence>
<evidence type="ECO:0000256" key="4">
    <source>
        <dbReference type="ARBA" id="ARBA00022771"/>
    </source>
</evidence>
<evidence type="ECO:0000256" key="1">
    <source>
        <dbReference type="ARBA" id="ARBA00022723"/>
    </source>
</evidence>
<feature type="domain" description="RecA family profile 1" evidence="14">
    <location>
        <begin position="65"/>
        <end position="214"/>
    </location>
</feature>
<evidence type="ECO:0000256" key="8">
    <source>
        <dbReference type="ARBA" id="ARBA00023016"/>
    </source>
</evidence>
<dbReference type="SUPFAM" id="SSF52540">
    <property type="entry name" value="P-loop containing nucleoside triphosphate hydrolases"/>
    <property type="match status" value="1"/>
</dbReference>
<accession>A0A5S3PQT1</accession>
<dbReference type="NCBIfam" id="TIGR00416">
    <property type="entry name" value="sms"/>
    <property type="match status" value="1"/>
</dbReference>
<feature type="short sequence motif" description="RadA KNRFG motif" evidence="11">
    <location>
        <begin position="251"/>
        <end position="255"/>
    </location>
</feature>
<dbReference type="Pfam" id="PF18073">
    <property type="entry name" value="Zn_ribbon_LapB"/>
    <property type="match status" value="1"/>
</dbReference>
<dbReference type="FunFam" id="3.40.50.300:FF:000050">
    <property type="entry name" value="DNA repair protein RadA"/>
    <property type="match status" value="1"/>
</dbReference>
<dbReference type="EMBL" id="VANS01000001">
    <property type="protein sequence ID" value="TMM54905.1"/>
    <property type="molecule type" value="Genomic_DNA"/>
</dbReference>
<comment type="function">
    <text evidence="11">Plays a role in repairing double-strand DNA breaks, probably involving stabilizing or processing branched DNA or blocked replication forks.</text>
</comment>
<feature type="region of interest" description="Lon-protease-like" evidence="11">
    <location>
        <begin position="350"/>
        <end position="453"/>
    </location>
</feature>
<dbReference type="GO" id="GO:0005829">
    <property type="term" value="C:cytosol"/>
    <property type="evidence" value="ECO:0007669"/>
    <property type="project" value="TreeGrafter"/>
</dbReference>
<dbReference type="InterPro" id="IPR020588">
    <property type="entry name" value="RecA_ATP-bd"/>
</dbReference>
<keyword evidence="1 11" id="KW-0479">Metal-binding</keyword>
<dbReference type="Proteomes" id="UP000309550">
    <property type="component" value="Unassembled WGS sequence"/>
</dbReference>
<dbReference type="GO" id="GO:0140664">
    <property type="term" value="F:ATP-dependent DNA damage sensor activity"/>
    <property type="evidence" value="ECO:0007669"/>
    <property type="project" value="InterPro"/>
</dbReference>
<dbReference type="InterPro" id="IPR003593">
    <property type="entry name" value="AAA+_ATPase"/>
</dbReference>